<dbReference type="KEGG" id="chya:V22_26270"/>
<dbReference type="Proteomes" id="UP000319976">
    <property type="component" value="Chromosome"/>
</dbReference>
<evidence type="ECO:0000256" key="1">
    <source>
        <dbReference type="SAM" id="Phobius"/>
    </source>
</evidence>
<evidence type="ECO:0008006" key="4">
    <source>
        <dbReference type="Google" id="ProtNLM"/>
    </source>
</evidence>
<keyword evidence="1" id="KW-0472">Membrane</keyword>
<gene>
    <name evidence="2" type="ORF">V22_26270</name>
</gene>
<sequence>MRRSSNISHSHFHIRAGFLQLNSLLVAFVMVFIFCPGSMASAESSTGVERADYEAKVINDQLVGSFEFKLGSERIVEQHSELGKSNLSVGAMSANGRRIPWRVDADGVVSASSGGSETISGRWSLISANDEKDTFSVELFPAKVNVLSILLPSEVELSSSNGYVEASPPNRNGEKIWSVNLGNANETQLSLAPAVVEELMDSSLLVGGTANTHVSSRGELGLIADLRIEVVGKSISSIGFDVPFKFVVTSIAYGKEQIPFSTARQGDIRHVVVHFNEPVSGVLRPLSIQVQGLISFQERTNYLLMLPRDCEVGDYRWTMTTDEDVELAELAWDQCRPLSLPDQEESFAVQVLNRDAEISSILKRETVPAQTSVQHEMRYEGRTLLYDVTATFEGNSDFQIAQIIRVPEFWKVIDVAFLQACRDSEDSRLTCFWDESVSRGMRKLSVFIPDKCGLPAGGVLKLSLQANVDDCRSEPEVTFPLWDVTAEVFRLKNGSIEEHLLDPASGPRQRMLYEGDSYTDLMQYALVGAKEKPVISVRALPNPEGWDVVFDINSEITSTNRELAILLPGIEPSQVTWSTPPAVVLLAEEQSGLNQDAQSATVVMLQRRPGDTAPIAVSGRYFLPRSNQTKLTLPGIALPDDLGKVSPLKVTGSLVWNSPDHIGLSMYGPDSNQQTFRHVENPDTVDDEAAQDETSLQLYEFVYEFARSCLVELIYPENAAGPSRPDVVVTEFYSATTQKILGYGLIVPATDATRIQFLNSETDSNRFVSREETLEGEDCIVAFSEDLNLVVAGLRNSFGDKAVLFDRMEVGGAGDVNLNLVFAEAMAQMEQAIDASENGTGQILSLGSLAGSVSRNSVEERKATSLRLILLLIVVAGVGLGRIAYGQWKLTLAKSKMS</sequence>
<accession>A0A517TAI1</accession>
<keyword evidence="1" id="KW-0812">Transmembrane</keyword>
<evidence type="ECO:0000313" key="2">
    <source>
        <dbReference type="EMBL" id="QDT65374.1"/>
    </source>
</evidence>
<reference evidence="2 3" key="1">
    <citation type="submission" date="2019-02" db="EMBL/GenBank/DDBJ databases">
        <title>Deep-cultivation of Planctomycetes and their phenomic and genomic characterization uncovers novel biology.</title>
        <authorList>
            <person name="Wiegand S."/>
            <person name="Jogler M."/>
            <person name="Boedeker C."/>
            <person name="Pinto D."/>
            <person name="Vollmers J."/>
            <person name="Rivas-Marin E."/>
            <person name="Kohn T."/>
            <person name="Peeters S.H."/>
            <person name="Heuer A."/>
            <person name="Rast P."/>
            <person name="Oberbeckmann S."/>
            <person name="Bunk B."/>
            <person name="Jeske O."/>
            <person name="Meyerdierks A."/>
            <person name="Storesund J.E."/>
            <person name="Kallscheuer N."/>
            <person name="Luecker S."/>
            <person name="Lage O.M."/>
            <person name="Pohl T."/>
            <person name="Merkel B.J."/>
            <person name="Hornburger P."/>
            <person name="Mueller R.-W."/>
            <person name="Bruemmer F."/>
            <person name="Labrenz M."/>
            <person name="Spormann A.M."/>
            <person name="Op den Camp H."/>
            <person name="Overmann J."/>
            <person name="Amann R."/>
            <person name="Jetten M.S.M."/>
            <person name="Mascher T."/>
            <person name="Medema M.H."/>
            <person name="Devos D.P."/>
            <person name="Kaster A.-K."/>
            <person name="Ovreas L."/>
            <person name="Rohde M."/>
            <person name="Galperin M.Y."/>
            <person name="Jogler C."/>
        </authorList>
    </citation>
    <scope>NUCLEOTIDE SEQUENCE [LARGE SCALE GENOMIC DNA]</scope>
    <source>
        <strain evidence="2 3">V22</strain>
    </source>
</reference>
<dbReference type="AlphaFoldDB" id="A0A517TAI1"/>
<keyword evidence="3" id="KW-1185">Reference proteome</keyword>
<dbReference type="EMBL" id="CP036316">
    <property type="protein sequence ID" value="QDT65374.1"/>
    <property type="molecule type" value="Genomic_DNA"/>
</dbReference>
<name>A0A517TAI1_9PLAN</name>
<evidence type="ECO:0000313" key="3">
    <source>
        <dbReference type="Proteomes" id="UP000319976"/>
    </source>
</evidence>
<dbReference type="OrthoDB" id="9814140at2"/>
<protein>
    <recommendedName>
        <fullName evidence="4">Transmembrane protein</fullName>
    </recommendedName>
</protein>
<feature type="transmembrane region" description="Helical" evidence="1">
    <location>
        <begin position="865"/>
        <end position="885"/>
    </location>
</feature>
<proteinExistence type="predicted"/>
<feature type="transmembrane region" description="Helical" evidence="1">
    <location>
        <begin position="12"/>
        <end position="34"/>
    </location>
</feature>
<organism evidence="2 3">
    <name type="scientific">Calycomorphotria hydatis</name>
    <dbReference type="NCBI Taxonomy" id="2528027"/>
    <lineage>
        <taxon>Bacteria</taxon>
        <taxon>Pseudomonadati</taxon>
        <taxon>Planctomycetota</taxon>
        <taxon>Planctomycetia</taxon>
        <taxon>Planctomycetales</taxon>
        <taxon>Planctomycetaceae</taxon>
        <taxon>Calycomorphotria</taxon>
    </lineage>
</organism>
<keyword evidence="1" id="KW-1133">Transmembrane helix</keyword>
<dbReference type="RefSeq" id="WP_145263313.1">
    <property type="nucleotide sequence ID" value="NZ_CP036316.1"/>
</dbReference>